<keyword evidence="2" id="KW-0808">Transferase</keyword>
<comment type="caution">
    <text evidence="2">The sequence shown here is derived from an EMBL/GenBank/DDBJ whole genome shotgun (WGS) entry which is preliminary data.</text>
</comment>
<name>A0A9D1W318_9FIRM</name>
<dbReference type="PROSITE" id="PS51186">
    <property type="entry name" value="GNAT"/>
    <property type="match status" value="1"/>
</dbReference>
<dbReference type="Gene3D" id="3.40.630.30">
    <property type="match status" value="2"/>
</dbReference>
<keyword evidence="2" id="KW-0012">Acyltransferase</keyword>
<accession>A0A9D1W318</accession>
<feature type="domain" description="N-acetyltransferase" evidence="1">
    <location>
        <begin position="110"/>
        <end position="240"/>
    </location>
</feature>
<evidence type="ECO:0000259" key="1">
    <source>
        <dbReference type="PROSITE" id="PS51186"/>
    </source>
</evidence>
<dbReference type="InterPro" id="IPR016181">
    <property type="entry name" value="Acyl_CoA_acyltransferase"/>
</dbReference>
<dbReference type="Proteomes" id="UP000886780">
    <property type="component" value="Unassembled WGS sequence"/>
</dbReference>
<dbReference type="GO" id="GO:0016747">
    <property type="term" value="F:acyltransferase activity, transferring groups other than amino-acyl groups"/>
    <property type="evidence" value="ECO:0007669"/>
    <property type="project" value="InterPro"/>
</dbReference>
<evidence type="ECO:0000313" key="2">
    <source>
        <dbReference type="EMBL" id="HIX51725.1"/>
    </source>
</evidence>
<proteinExistence type="predicted"/>
<dbReference type="InterPro" id="IPR000182">
    <property type="entry name" value="GNAT_dom"/>
</dbReference>
<reference evidence="2" key="1">
    <citation type="journal article" date="2021" name="PeerJ">
        <title>Extensive microbial diversity within the chicken gut microbiome revealed by metagenomics and culture.</title>
        <authorList>
            <person name="Gilroy R."/>
            <person name="Ravi A."/>
            <person name="Getino M."/>
            <person name="Pursley I."/>
            <person name="Horton D.L."/>
            <person name="Alikhan N.F."/>
            <person name="Baker D."/>
            <person name="Gharbi K."/>
            <person name="Hall N."/>
            <person name="Watson M."/>
            <person name="Adriaenssens E.M."/>
            <person name="Foster-Nyarko E."/>
            <person name="Jarju S."/>
            <person name="Secka A."/>
            <person name="Antonio M."/>
            <person name="Oren A."/>
            <person name="Chaudhuri R.R."/>
            <person name="La Ragione R."/>
            <person name="Hildebrand F."/>
            <person name="Pallen M.J."/>
        </authorList>
    </citation>
    <scope>NUCLEOTIDE SEQUENCE</scope>
    <source>
        <strain evidence="2">ChiGjej4B4-12881</strain>
    </source>
</reference>
<evidence type="ECO:0000313" key="3">
    <source>
        <dbReference type="Proteomes" id="UP000886780"/>
    </source>
</evidence>
<reference evidence="2" key="2">
    <citation type="submission" date="2021-04" db="EMBL/GenBank/DDBJ databases">
        <authorList>
            <person name="Gilroy R."/>
        </authorList>
    </citation>
    <scope>NUCLEOTIDE SEQUENCE</scope>
    <source>
        <strain evidence="2">ChiGjej4B4-12881</strain>
    </source>
</reference>
<dbReference type="EC" id="2.3.1.-" evidence="2"/>
<gene>
    <name evidence="2" type="ORF">IAA28_02835</name>
</gene>
<protein>
    <submittedName>
        <fullName evidence="2">GNAT family N-acetyltransferase</fullName>
        <ecNumber evidence="2">2.3.1.-</ecNumber>
    </submittedName>
</protein>
<dbReference type="Pfam" id="PF00583">
    <property type="entry name" value="Acetyltransf_1"/>
    <property type="match status" value="1"/>
</dbReference>
<sequence length="240" mass="27089">MKLTASAALSQEQKRQAKELASLCRSHDGSSLSFPLEDGEFFVLICEENVLACALGFCRMEPHLLEVSAFTRPEFRRQGLFSRALACGESYFPDDDFSFVSDGKCPAAAFVLRKLNARLWYREHMMRLDFAGWQPPVCLLPPAFSMEETEDGFTAWIGGKEAGVCFVSPMSGVSYFYGFKIYTPFRGKGYGKAFFLQVLKRLREESPAVLLQVSGDNAVALRLYEKTGFRITETLSYYLY</sequence>
<dbReference type="SUPFAM" id="SSF55729">
    <property type="entry name" value="Acyl-CoA N-acyltransferases (Nat)"/>
    <property type="match status" value="1"/>
</dbReference>
<organism evidence="2 3">
    <name type="scientific">Candidatus Lachnoclostridium stercoripullorum</name>
    <dbReference type="NCBI Taxonomy" id="2838635"/>
    <lineage>
        <taxon>Bacteria</taxon>
        <taxon>Bacillati</taxon>
        <taxon>Bacillota</taxon>
        <taxon>Clostridia</taxon>
        <taxon>Lachnospirales</taxon>
        <taxon>Lachnospiraceae</taxon>
    </lineage>
</organism>
<dbReference type="EMBL" id="DXEU01000050">
    <property type="protein sequence ID" value="HIX51725.1"/>
    <property type="molecule type" value="Genomic_DNA"/>
</dbReference>
<dbReference type="AlphaFoldDB" id="A0A9D1W318"/>